<evidence type="ECO:0000313" key="3">
    <source>
        <dbReference type="EMBL" id="CAB9503517.1"/>
    </source>
</evidence>
<comment type="caution">
    <text evidence="3">The sequence shown here is derived from an EMBL/GenBank/DDBJ whole genome shotgun (WGS) entry which is preliminary data.</text>
</comment>
<dbReference type="PANTHER" id="PTHR13225">
    <property type="entry name" value="MISEXPRESSION SUPPRESSOR OF RAS 6"/>
    <property type="match status" value="1"/>
</dbReference>
<evidence type="ECO:0000313" key="4">
    <source>
        <dbReference type="Proteomes" id="UP001153069"/>
    </source>
</evidence>
<gene>
    <name evidence="3" type="ORF">SEMRO_168_G074780.2</name>
</gene>
<organism evidence="3 4">
    <name type="scientific">Seminavis robusta</name>
    <dbReference type="NCBI Taxonomy" id="568900"/>
    <lineage>
        <taxon>Eukaryota</taxon>
        <taxon>Sar</taxon>
        <taxon>Stramenopiles</taxon>
        <taxon>Ochrophyta</taxon>
        <taxon>Bacillariophyta</taxon>
        <taxon>Bacillariophyceae</taxon>
        <taxon>Bacillariophycidae</taxon>
        <taxon>Naviculales</taxon>
        <taxon>Naviculaceae</taxon>
        <taxon>Seminavis</taxon>
    </lineage>
</organism>
<name>A0A9N8H8G5_9STRA</name>
<dbReference type="EMBL" id="CAICTM010000167">
    <property type="protein sequence ID" value="CAB9503517.1"/>
    <property type="molecule type" value="Genomic_DNA"/>
</dbReference>
<dbReference type="InterPro" id="IPR024131">
    <property type="entry name" value="UPF0489"/>
</dbReference>
<evidence type="ECO:0000256" key="1">
    <source>
        <dbReference type="ARBA" id="ARBA00007099"/>
    </source>
</evidence>
<reference evidence="3" key="1">
    <citation type="submission" date="2020-06" db="EMBL/GenBank/DDBJ databases">
        <authorList>
            <consortium name="Plant Systems Biology data submission"/>
        </authorList>
    </citation>
    <scope>NUCLEOTIDE SEQUENCE</scope>
    <source>
        <strain evidence="3">D6</strain>
    </source>
</reference>
<dbReference type="OrthoDB" id="418142at2759"/>
<feature type="region of interest" description="Disordered" evidence="2">
    <location>
        <begin position="1"/>
        <end position="20"/>
    </location>
</feature>
<evidence type="ECO:0000256" key="2">
    <source>
        <dbReference type="SAM" id="MobiDB-lite"/>
    </source>
</evidence>
<accession>A0A9N8H8G5</accession>
<proteinExistence type="inferred from homology"/>
<protein>
    <submittedName>
        <fullName evidence="3">Uncharacterized protein</fullName>
    </submittedName>
</protein>
<dbReference type="PANTHER" id="PTHR13225:SF3">
    <property type="entry name" value="UPF0489 PROTEIN C5ORF22"/>
    <property type="match status" value="1"/>
</dbReference>
<feature type="compositionally biased region" description="Low complexity" evidence="2">
    <location>
        <begin position="1"/>
        <end position="10"/>
    </location>
</feature>
<sequence length="554" mass="62558">MSTKTTTPPHSTRKRRRRDSSERPIYLVVVESHQHVLEHIHTVLRKERLLTEEWSMLHFDAHPDLACPHDSIPAKACFLPHHEFSSNTSNNKGSKEEEAKKKNLYELLDSTATGIAEWILPLVLAANLRKVHWIKPNSSQTAQNTNSWPRPPSQLPLGKHNYQVGASVLNKDNNNKIDSFVDLPESAIVKVDWPHPYYLEDNCTVHFGEKEESFLLAQPLELQISELLSNNGTANTAPPTNVTSNLWALDICLDYFACQNPFLTDLEAKDPVYTRALLQVVLQSQLYSHSIMNTPPSTILIQKPCELDRLKDYQRNLHEFWSFLVDLLTQADKENAANIQQNTRSILGAYYADPSHGEALVNEFVRAFLASDQLELVTMTQQTLPNLMMPHHTATCCDDEAKVSGDRVGKTGTMATGPFTMDKIRPALEQVQHTIDRHMHSSASNQDCMAQDANLPRCPPFIITMARSSADGFTPAQVVDKLQGEILQFVHTLYCGCPRKIDNLNNTITQQQQQQQDGSMEKCQFRFVLDYGIHEGSCFMDWPPPSKGPKKADV</sequence>
<comment type="similarity">
    <text evidence="1">Belongs to the UPF0489 family.</text>
</comment>
<dbReference type="AlphaFoldDB" id="A0A9N8H8G5"/>
<dbReference type="Pfam" id="PF12640">
    <property type="entry name" value="UPF0489"/>
    <property type="match status" value="1"/>
</dbReference>
<keyword evidence="4" id="KW-1185">Reference proteome</keyword>
<dbReference type="Proteomes" id="UP001153069">
    <property type="component" value="Unassembled WGS sequence"/>
</dbReference>